<keyword evidence="2" id="KW-1185">Reference proteome</keyword>
<dbReference type="OrthoDB" id="10556231at2759"/>
<name>A0A0V1DIF7_TRIBR</name>
<dbReference type="AlphaFoldDB" id="A0A0V1DIF7"/>
<evidence type="ECO:0000313" key="1">
    <source>
        <dbReference type="EMBL" id="KRY61385.1"/>
    </source>
</evidence>
<dbReference type="EMBL" id="JYDI01000001">
    <property type="protein sequence ID" value="KRY61385.1"/>
    <property type="molecule type" value="Genomic_DNA"/>
</dbReference>
<evidence type="ECO:0000313" key="2">
    <source>
        <dbReference type="Proteomes" id="UP000054653"/>
    </source>
</evidence>
<dbReference type="Proteomes" id="UP000054653">
    <property type="component" value="Unassembled WGS sequence"/>
</dbReference>
<gene>
    <name evidence="1" type="ORF">T03_236</name>
</gene>
<comment type="caution">
    <text evidence="1">The sequence shown here is derived from an EMBL/GenBank/DDBJ whole genome shotgun (WGS) entry which is preliminary data.</text>
</comment>
<sequence length="71" mass="8285">MAKGRINRGYFCCNMVEIFQELLKIKEQKFYQEFKKITKGFGAQINGIVIKAKSSFENMTTIIKSFMSFET</sequence>
<protein>
    <submittedName>
        <fullName evidence="1">Uncharacterized protein</fullName>
    </submittedName>
</protein>
<organism evidence="1 2">
    <name type="scientific">Trichinella britovi</name>
    <name type="common">Parasitic roundworm</name>
    <dbReference type="NCBI Taxonomy" id="45882"/>
    <lineage>
        <taxon>Eukaryota</taxon>
        <taxon>Metazoa</taxon>
        <taxon>Ecdysozoa</taxon>
        <taxon>Nematoda</taxon>
        <taxon>Enoplea</taxon>
        <taxon>Dorylaimia</taxon>
        <taxon>Trichinellida</taxon>
        <taxon>Trichinellidae</taxon>
        <taxon>Trichinella</taxon>
    </lineage>
</organism>
<proteinExistence type="predicted"/>
<accession>A0A0V1DIF7</accession>
<reference evidence="1 2" key="1">
    <citation type="submission" date="2015-01" db="EMBL/GenBank/DDBJ databases">
        <title>Evolution of Trichinella species and genotypes.</title>
        <authorList>
            <person name="Korhonen P.K."/>
            <person name="Edoardo P."/>
            <person name="Giuseppe L.R."/>
            <person name="Gasser R.B."/>
        </authorList>
    </citation>
    <scope>NUCLEOTIDE SEQUENCE [LARGE SCALE GENOMIC DNA]</scope>
    <source>
        <strain evidence="1">ISS120</strain>
    </source>
</reference>